<dbReference type="KEGG" id="omr:OXIME_001684"/>
<dbReference type="RefSeq" id="WP_393971408.1">
    <property type="nucleotide sequence ID" value="NZ_CP133772.1"/>
</dbReference>
<evidence type="ECO:0000256" key="2">
    <source>
        <dbReference type="ARBA" id="ARBA00023125"/>
    </source>
</evidence>
<sequence>MIPPVKFKPSFTMCPECGKRLTLNSRYGRKLKTSSGIFPIINEIMECSIHGIYRSDILGSIVSPHCTYANDIMIKAAMEMFLDGRSSSEVSLIKETGISDRHVRRLAGMALTIFSEIHEESLDKLRKEIKSYILQIDGTVDSDFAMIVVVRDAISGFVLYAKKCHSESEASIEEIFLTVRERFGIPAGIISDMREGILSAAGNVFPRVPIRICLMHFLRDLGKDLMDELHKALGSAINRAGIKSKLKAILRNMPDYDQVTLYEIEYGYCSKRNTMENMSIRRILEKITSINGSSGYGFPFSLRHLNFFNACKDAMKHLADLREKTDRRETLDLISQIMNNLSKITKNAHTDHMAHDLSDINSLVFQKIRNGFSIPDSGNLSEEKKYDSLKDDPVIHESIGIIMGEFLVYMKTRIEAHIFSAAKHAIDQYTKWESYLYAKNPEGTIPRTNNGIEGFFRRMRRNVRKRCGNIATGNILTQSGVQLALFQNMGNRKYKGIVFGSEDISSVFAKHRKHFRKDEMTRKRKMELVDAGTEKILNNKIPDSPYNNEMWEQYKRV</sequence>
<reference evidence="5 6" key="1">
    <citation type="submission" date="2023-09" db="EMBL/GenBank/DDBJ databases">
        <authorList>
            <person name="Golyshina O.V."/>
            <person name="Lunev E.A."/>
            <person name="Bargiela R."/>
            <person name="Gaines M.C."/>
            <person name="Daum B."/>
            <person name="Bale N.J."/>
            <person name="Koenen M."/>
            <person name="Sinninghe Damst J.S."/>
            <person name="Yakimov M."/>
            <person name="Golyshin P.N."/>
        </authorList>
    </citation>
    <scope>NUCLEOTIDE SEQUENCE [LARGE SCALE GENOMIC DNA]</scope>
    <source>
        <strain evidence="5 6">M1</strain>
    </source>
</reference>
<dbReference type="AlphaFoldDB" id="A0AAX4NJ35"/>
<organism evidence="5 6">
    <name type="scientific">Oxyplasma meridianum</name>
    <dbReference type="NCBI Taxonomy" id="3073602"/>
    <lineage>
        <taxon>Archaea</taxon>
        <taxon>Methanobacteriati</taxon>
        <taxon>Thermoplasmatota</taxon>
        <taxon>Thermoplasmata</taxon>
        <taxon>Thermoplasmatales</taxon>
        <taxon>Thermoplasmataceae</taxon>
        <taxon>Oxyplasma</taxon>
    </lineage>
</organism>
<name>A0AAX4NJ35_9ARCH</name>
<dbReference type="GO" id="GO:0004803">
    <property type="term" value="F:transposase activity"/>
    <property type="evidence" value="ECO:0007669"/>
    <property type="project" value="InterPro"/>
</dbReference>
<evidence type="ECO:0000256" key="3">
    <source>
        <dbReference type="ARBA" id="ARBA00023172"/>
    </source>
</evidence>
<evidence type="ECO:0008006" key="7">
    <source>
        <dbReference type="Google" id="ProtNLM"/>
    </source>
</evidence>
<evidence type="ECO:0000313" key="6">
    <source>
        <dbReference type="Proteomes" id="UP001451606"/>
    </source>
</evidence>
<dbReference type="InterPro" id="IPR001207">
    <property type="entry name" value="Transposase_mutator"/>
</dbReference>
<evidence type="ECO:0000313" key="5">
    <source>
        <dbReference type="EMBL" id="WYY01088.1"/>
    </source>
</evidence>
<keyword evidence="1" id="KW-0815">Transposition</keyword>
<keyword evidence="6" id="KW-1185">Reference proteome</keyword>
<protein>
    <recommendedName>
        <fullName evidence="7">Transposase</fullName>
    </recommendedName>
</protein>
<dbReference type="EMBL" id="CP133772">
    <property type="protein sequence ID" value="WYX99650.1"/>
    <property type="molecule type" value="Genomic_DNA"/>
</dbReference>
<dbReference type="GO" id="GO:0006313">
    <property type="term" value="P:DNA transposition"/>
    <property type="evidence" value="ECO:0007669"/>
    <property type="project" value="InterPro"/>
</dbReference>
<evidence type="ECO:0000256" key="1">
    <source>
        <dbReference type="ARBA" id="ARBA00022578"/>
    </source>
</evidence>
<gene>
    <name evidence="4" type="ORF">OXIME_000186</name>
    <name evidence="5" type="ORF">OXIME_001684</name>
</gene>
<accession>A0AAX4NJ35</accession>
<evidence type="ECO:0000313" key="4">
    <source>
        <dbReference type="EMBL" id="WYX99650.1"/>
    </source>
</evidence>
<keyword evidence="2" id="KW-0238">DNA-binding</keyword>
<dbReference type="Proteomes" id="UP001451606">
    <property type="component" value="Chromosome"/>
</dbReference>
<keyword evidence="3" id="KW-0233">DNA recombination</keyword>
<dbReference type="EMBL" id="CP133772">
    <property type="protein sequence ID" value="WYY01088.1"/>
    <property type="molecule type" value="Genomic_DNA"/>
</dbReference>
<dbReference type="KEGG" id="omr:OXIME_000186"/>
<dbReference type="PROSITE" id="PS01007">
    <property type="entry name" value="TRANSPOSASE_MUTATOR"/>
    <property type="match status" value="1"/>
</dbReference>
<dbReference type="GeneID" id="95968422"/>
<proteinExistence type="predicted"/>
<dbReference type="GO" id="GO:0003677">
    <property type="term" value="F:DNA binding"/>
    <property type="evidence" value="ECO:0007669"/>
    <property type="project" value="UniProtKB-KW"/>
</dbReference>